<sequence>MSSTIKVQIDEDDHTYYVNEDLFGANFIVSKDSFEGTYGANLPNLHVTHIRYPGGEVTEKYFDLLDPDAVPISEAGTFDGLSAYIAYAGQHGLPLHIVVPTKKYADDPQRGVSELGTFIERLEAGQYGDVGEYVIEIGNEYYTKQSDYSSVSFNAYIYGDIAGRFATEIHATSDGRALVAVQAGRREHDNNDIMAGFAATSGGADVDLLVTHSYPWRTESVANHLKIRADLAADWERIGITADLYLSEWNIASSSNTSNLHLRDYGLSQTAGLVEFVEQMAILGYDKAAVWAVQQRNKTSLFTGEGDSQWRFAGYTFEMLSERVGGTHVVTEGLDFIGGLPAVEFTVFDGDDATHIFMSKDAMPNVESIRFLTDDLFAEYETFGVEGLTTDGDPEDQRSNAIYWTEDVAILRPGGPDIEIEFTVAYELQVLDLQKVGTAWGAIDGYTGAVRLEAVTQLDDDIILESFIDSSDEFVWETAERESLEDTVLEASFQFADGVEVTQGENGNLDTKMFADTDDVHQWNTMTVDEDGVVVKFDDGSTAEIWLEQGEASYISLVPSSSEFFYEEFLSIRDAGSDYDVYAMLSTGEFVIAHADGNGDLTSMQIMDRFGHHDWSSLEILFGSNGKPQAKASDFNAHVGVSEIVDDFSALYDRAASSFDLFQAADAFYMI</sequence>
<dbReference type="AlphaFoldDB" id="A0A7S9LTD9"/>
<gene>
    <name evidence="1" type="ORF">I0K15_04010</name>
</gene>
<reference evidence="1 2" key="1">
    <citation type="submission" date="2020-11" db="EMBL/GenBank/DDBJ databases">
        <title>Description of Pontivivens ytuae sp. nov. isolated from deep sea sediment of Mariana Trench.</title>
        <authorList>
            <person name="Wang Z."/>
            <person name="Sun Q.-L."/>
            <person name="Xu X.-D."/>
            <person name="Tang Y.-Z."/>
            <person name="Zhang J."/>
        </authorList>
    </citation>
    <scope>NUCLEOTIDE SEQUENCE [LARGE SCALE GENOMIC DNA]</scope>
    <source>
        <strain evidence="1 2">MT2928</strain>
    </source>
</reference>
<dbReference type="SUPFAM" id="SSF51445">
    <property type="entry name" value="(Trans)glycosidases"/>
    <property type="match status" value="1"/>
</dbReference>
<dbReference type="EMBL" id="CP064942">
    <property type="protein sequence ID" value="QPH54939.1"/>
    <property type="molecule type" value="Genomic_DNA"/>
</dbReference>
<evidence type="ECO:0000313" key="2">
    <source>
        <dbReference type="Proteomes" id="UP000594800"/>
    </source>
</evidence>
<dbReference type="Gene3D" id="3.20.20.80">
    <property type="entry name" value="Glycosidases"/>
    <property type="match status" value="1"/>
</dbReference>
<accession>A0A7S9LTD9</accession>
<dbReference type="RefSeq" id="WP_196104139.1">
    <property type="nucleotide sequence ID" value="NZ_CP064942.1"/>
</dbReference>
<protein>
    <submittedName>
        <fullName evidence="1">Uncharacterized protein</fullName>
    </submittedName>
</protein>
<keyword evidence="2" id="KW-1185">Reference proteome</keyword>
<organism evidence="1 2">
    <name type="scientific">Pontivivens ytuae</name>
    <dbReference type="NCBI Taxonomy" id="2789856"/>
    <lineage>
        <taxon>Bacteria</taxon>
        <taxon>Pseudomonadati</taxon>
        <taxon>Pseudomonadota</taxon>
        <taxon>Alphaproteobacteria</taxon>
        <taxon>Rhodobacterales</taxon>
        <taxon>Paracoccaceae</taxon>
        <taxon>Pontivivens</taxon>
    </lineage>
</organism>
<dbReference type="KEGG" id="poz:I0K15_04010"/>
<evidence type="ECO:0000313" key="1">
    <source>
        <dbReference type="EMBL" id="QPH54939.1"/>
    </source>
</evidence>
<dbReference type="Proteomes" id="UP000594800">
    <property type="component" value="Chromosome"/>
</dbReference>
<proteinExistence type="predicted"/>
<dbReference type="InterPro" id="IPR017853">
    <property type="entry name" value="GH"/>
</dbReference>
<name>A0A7S9LTD9_9RHOB</name>